<sequence>MQNQQDRVIIFDTTLRDGEQCPGATLNVDEKLLIAKQLARLGVDVIEAGFAFASPGDFEAVKRVAETVGTEDGPVICSLSRAIKADIKASAEALKPAAHGRIHTFISTSDIHLEYQLKKTRAEVLAIAEEMVAYAKSFMDDVEFSTMDATRTDPEYLYQVLERAIAAGATTINIPDTVGYTTPSEFGDLIRGIKANVPNIDKAIISVHGHNDIGLGVANFLEAVKNGARQLECAINGIGERAGNTALEEIVMALHVRRQYFNPYLGRAPESEAPLTNIDTRQIYKTSRLVSNLTGMLVQPNKAIVGANAFAHESGIHQDGVLKNRLTYEIMDAASIGLTDNQIVLGKHSGRNAFRTRLKELGFDLPEGELNKAFLKFKELADKKKEISDWDLEAIANDEMQSSPEIFRVELVQVSCGDRAQPTATVTLRTPDGQELTDAAIGTGPVDAVYKAINRVVNVPNQLIEFSVQSVTAGIDAIGEVTIRLRHNERVFSGHAANTDIIVASAQAYVNALNRLYGSLQQEKRSQMAQEV</sequence>
<feature type="domain" description="Pyruvate carboxyltransferase" evidence="15">
    <location>
        <begin position="8"/>
        <end position="269"/>
    </location>
</feature>
<evidence type="ECO:0000256" key="13">
    <source>
        <dbReference type="HAMAP-Rule" id="MF_01025"/>
    </source>
</evidence>
<evidence type="ECO:0000256" key="6">
    <source>
        <dbReference type="ARBA" id="ARBA00022490"/>
    </source>
</evidence>
<evidence type="ECO:0000256" key="4">
    <source>
        <dbReference type="ARBA" id="ARBA00018198"/>
    </source>
</evidence>
<dbReference type="InterPro" id="IPR054691">
    <property type="entry name" value="LeuA/HCS_post-cat"/>
</dbReference>
<evidence type="ECO:0000256" key="14">
    <source>
        <dbReference type="NCBIfam" id="TIGR00973"/>
    </source>
</evidence>
<feature type="region of interest" description="Regulatory domain" evidence="13">
    <location>
        <begin position="408"/>
        <end position="532"/>
    </location>
</feature>
<organism evidence="16 17">
    <name type="scientific">Aliterella atlantica CENA595</name>
    <dbReference type="NCBI Taxonomy" id="1618023"/>
    <lineage>
        <taxon>Bacteria</taxon>
        <taxon>Bacillati</taxon>
        <taxon>Cyanobacteriota</taxon>
        <taxon>Cyanophyceae</taxon>
        <taxon>Chroococcidiopsidales</taxon>
        <taxon>Aliterellaceae</taxon>
        <taxon>Aliterella</taxon>
    </lineage>
</organism>
<gene>
    <name evidence="13" type="primary">leuA</name>
    <name evidence="16" type="ORF">UH38_05585</name>
</gene>
<dbReference type="Gene3D" id="3.30.160.270">
    <property type="match status" value="1"/>
</dbReference>
<dbReference type="PROSITE" id="PS00815">
    <property type="entry name" value="AIPM_HOMOCIT_SYNTH_1"/>
    <property type="match status" value="1"/>
</dbReference>
<protein>
    <recommendedName>
        <fullName evidence="4 13">2-isopropylmalate synthase</fullName>
        <ecNumber evidence="13 14">2.3.3.13</ecNumber>
    </recommendedName>
    <alternativeName>
        <fullName evidence="13">Alpha-IPM synthase</fullName>
    </alternativeName>
    <alternativeName>
        <fullName evidence="13">Alpha-isopropylmalate synthase</fullName>
    </alternativeName>
</protein>
<comment type="pathway">
    <text evidence="2 13">Amino-acid biosynthesis; L-leucine biosynthesis; L-leucine from 3-methyl-2-oxobutanoate: step 1/4.</text>
</comment>
<name>A0A0D8ZV27_9CYAN</name>
<comment type="catalytic activity">
    <reaction evidence="12">
        <text>acetyl-CoA + 2-oxoglutarate + H2O = (2R)-homocitrate + CoA + H(+)</text>
        <dbReference type="Rhea" id="RHEA:12929"/>
        <dbReference type="ChEBI" id="CHEBI:15377"/>
        <dbReference type="ChEBI" id="CHEBI:15378"/>
        <dbReference type="ChEBI" id="CHEBI:16810"/>
        <dbReference type="ChEBI" id="CHEBI:57287"/>
        <dbReference type="ChEBI" id="CHEBI:57288"/>
        <dbReference type="ChEBI" id="CHEBI:58884"/>
        <dbReference type="EC" id="2.3.3.14"/>
    </reaction>
</comment>
<dbReference type="GO" id="GO:0030145">
    <property type="term" value="F:manganese ion binding"/>
    <property type="evidence" value="ECO:0007669"/>
    <property type="project" value="UniProtKB-UniRule"/>
</dbReference>
<keyword evidence="5 13" id="KW-0432">Leucine biosynthesis</keyword>
<feature type="binding site" evidence="13">
    <location>
        <position position="210"/>
    </location>
    <ligand>
        <name>Mn(2+)</name>
        <dbReference type="ChEBI" id="CHEBI:29035"/>
    </ligand>
</feature>
<comment type="subunit">
    <text evidence="13">Homodimer.</text>
</comment>
<dbReference type="Pfam" id="PF22617">
    <property type="entry name" value="HCS_D2"/>
    <property type="match status" value="1"/>
</dbReference>
<dbReference type="CDD" id="cd07940">
    <property type="entry name" value="DRE_TIM_IPMS"/>
    <property type="match status" value="1"/>
</dbReference>
<feature type="binding site" evidence="13">
    <location>
        <position position="17"/>
    </location>
    <ligand>
        <name>Mn(2+)</name>
        <dbReference type="ChEBI" id="CHEBI:29035"/>
    </ligand>
</feature>
<dbReference type="InterPro" id="IPR050073">
    <property type="entry name" value="2-IPM_HCS-like"/>
</dbReference>
<evidence type="ECO:0000256" key="10">
    <source>
        <dbReference type="ARBA" id="ARBA00023211"/>
    </source>
</evidence>
<keyword evidence="16" id="KW-0012">Acyltransferase</keyword>
<keyword evidence="9 13" id="KW-0479">Metal-binding</keyword>
<dbReference type="SUPFAM" id="SSF110921">
    <property type="entry name" value="2-isopropylmalate synthase LeuA, allosteric (dimerisation) domain"/>
    <property type="match status" value="1"/>
</dbReference>
<comment type="similarity">
    <text evidence="3 13">Belongs to the alpha-IPM synthase/homocitrate synthase family. LeuA type 1 subfamily.</text>
</comment>
<keyword evidence="8 13" id="KW-0808">Transferase</keyword>
<dbReference type="PANTHER" id="PTHR10277:SF9">
    <property type="entry name" value="2-ISOPROPYLMALATE SYNTHASE 1, CHLOROPLASTIC-RELATED"/>
    <property type="match status" value="1"/>
</dbReference>
<dbReference type="NCBIfam" id="TIGR00973">
    <property type="entry name" value="leuA_bact"/>
    <property type="match status" value="1"/>
</dbReference>
<dbReference type="Gene3D" id="1.10.238.260">
    <property type="match status" value="1"/>
</dbReference>
<dbReference type="Gene3D" id="3.20.20.70">
    <property type="entry name" value="Aldolase class I"/>
    <property type="match status" value="1"/>
</dbReference>
<dbReference type="PROSITE" id="PS50991">
    <property type="entry name" value="PYR_CT"/>
    <property type="match status" value="1"/>
</dbReference>
<feature type="binding site" evidence="13">
    <location>
        <position position="208"/>
    </location>
    <ligand>
        <name>Mn(2+)</name>
        <dbReference type="ChEBI" id="CHEBI:29035"/>
    </ligand>
</feature>
<accession>A0A0D8ZV27</accession>
<comment type="catalytic activity">
    <reaction evidence="13">
        <text>3-methyl-2-oxobutanoate + acetyl-CoA + H2O = (2S)-2-isopropylmalate + CoA + H(+)</text>
        <dbReference type="Rhea" id="RHEA:21524"/>
        <dbReference type="ChEBI" id="CHEBI:1178"/>
        <dbReference type="ChEBI" id="CHEBI:11851"/>
        <dbReference type="ChEBI" id="CHEBI:15377"/>
        <dbReference type="ChEBI" id="CHEBI:15378"/>
        <dbReference type="ChEBI" id="CHEBI:57287"/>
        <dbReference type="ChEBI" id="CHEBI:57288"/>
        <dbReference type="EC" id="2.3.3.13"/>
    </reaction>
</comment>
<dbReference type="PATRIC" id="fig|1618023.3.peg.2264"/>
<dbReference type="PANTHER" id="PTHR10277">
    <property type="entry name" value="HOMOCITRATE SYNTHASE-RELATED"/>
    <property type="match status" value="1"/>
</dbReference>
<dbReference type="InterPro" id="IPR036230">
    <property type="entry name" value="LeuA_allosteric_dom_sf"/>
</dbReference>
<dbReference type="EMBL" id="JYON01000004">
    <property type="protein sequence ID" value="KJH72595.1"/>
    <property type="molecule type" value="Genomic_DNA"/>
</dbReference>
<feature type="binding site" evidence="13">
    <location>
        <position position="244"/>
    </location>
    <ligand>
        <name>Mn(2+)</name>
        <dbReference type="ChEBI" id="CHEBI:29035"/>
    </ligand>
</feature>
<proteinExistence type="inferred from homology"/>
<keyword evidence="7 13" id="KW-0028">Amino-acid biosynthesis</keyword>
<dbReference type="InterPro" id="IPR005671">
    <property type="entry name" value="LeuA_bact_synth"/>
</dbReference>
<comment type="function">
    <text evidence="1">This protein is a Fe-Mo-cofactor biosynthetic component.</text>
</comment>
<dbReference type="FunFam" id="3.20.20.70:FF:000010">
    <property type="entry name" value="2-isopropylmalate synthase"/>
    <property type="match status" value="1"/>
</dbReference>
<evidence type="ECO:0000256" key="9">
    <source>
        <dbReference type="ARBA" id="ARBA00022723"/>
    </source>
</evidence>
<evidence type="ECO:0000313" key="16">
    <source>
        <dbReference type="EMBL" id="KJH72595.1"/>
    </source>
</evidence>
<dbReference type="InterPro" id="IPR000891">
    <property type="entry name" value="PYR_CT"/>
</dbReference>
<keyword evidence="10 13" id="KW-0464">Manganese</keyword>
<dbReference type="GO" id="GO:0004410">
    <property type="term" value="F:homocitrate synthase activity"/>
    <property type="evidence" value="ECO:0007669"/>
    <property type="project" value="UniProtKB-EC"/>
</dbReference>
<dbReference type="InterPro" id="IPR013709">
    <property type="entry name" value="2-isopropylmalate_synth_dimer"/>
</dbReference>
<evidence type="ECO:0000313" key="17">
    <source>
        <dbReference type="Proteomes" id="UP000032452"/>
    </source>
</evidence>
<evidence type="ECO:0000256" key="12">
    <source>
        <dbReference type="ARBA" id="ARBA00048019"/>
    </source>
</evidence>
<dbReference type="InterPro" id="IPR013785">
    <property type="entry name" value="Aldolase_TIM"/>
</dbReference>
<dbReference type="Pfam" id="PF00682">
    <property type="entry name" value="HMGL-like"/>
    <property type="match status" value="1"/>
</dbReference>
<dbReference type="Proteomes" id="UP000032452">
    <property type="component" value="Unassembled WGS sequence"/>
</dbReference>
<dbReference type="GO" id="GO:0003985">
    <property type="term" value="F:acetyl-CoA C-acetyltransferase activity"/>
    <property type="evidence" value="ECO:0007669"/>
    <property type="project" value="UniProtKB-UniRule"/>
</dbReference>
<dbReference type="OrthoDB" id="9804858at2"/>
<comment type="caution">
    <text evidence="16">The sequence shown here is derived from an EMBL/GenBank/DDBJ whole genome shotgun (WGS) entry which is preliminary data.</text>
</comment>
<evidence type="ECO:0000256" key="8">
    <source>
        <dbReference type="ARBA" id="ARBA00022679"/>
    </source>
</evidence>
<evidence type="ECO:0000259" key="15">
    <source>
        <dbReference type="PROSITE" id="PS50991"/>
    </source>
</evidence>
<dbReference type="InterPro" id="IPR002034">
    <property type="entry name" value="AIPM/Hcit_synth_CS"/>
</dbReference>
<dbReference type="Pfam" id="PF08502">
    <property type="entry name" value="LeuA_dimer"/>
    <property type="match status" value="1"/>
</dbReference>
<dbReference type="FunFam" id="1.10.238.260:FF:000001">
    <property type="entry name" value="2-isopropylmalate synthase"/>
    <property type="match status" value="1"/>
</dbReference>
<dbReference type="AlphaFoldDB" id="A0A0D8ZV27"/>
<evidence type="ECO:0000256" key="2">
    <source>
        <dbReference type="ARBA" id="ARBA00004689"/>
    </source>
</evidence>
<dbReference type="RefSeq" id="WP_045053656.1">
    <property type="nucleotide sequence ID" value="NZ_CAWMDP010000026.1"/>
</dbReference>
<evidence type="ECO:0000256" key="5">
    <source>
        <dbReference type="ARBA" id="ARBA00022430"/>
    </source>
</evidence>
<evidence type="ECO:0000256" key="11">
    <source>
        <dbReference type="ARBA" id="ARBA00023304"/>
    </source>
</evidence>
<dbReference type="NCBIfam" id="NF002086">
    <property type="entry name" value="PRK00915.1-3"/>
    <property type="match status" value="1"/>
</dbReference>
<evidence type="ECO:0000256" key="3">
    <source>
        <dbReference type="ARBA" id="ARBA00009396"/>
    </source>
</evidence>
<dbReference type="UniPathway" id="UPA00048">
    <property type="reaction ID" value="UER00070"/>
</dbReference>
<comment type="function">
    <text evidence="13">Catalyzes the condensation of the acetyl group of acetyl-CoA with 3-methyl-2-oxobutanoate (2-ketoisovalerate) to form 3-carboxy-3-hydroxy-4-methylpentanoate (2-isopropylmalate).</text>
</comment>
<dbReference type="PROSITE" id="PS00816">
    <property type="entry name" value="AIPM_HOMOCIT_SYNTH_2"/>
    <property type="match status" value="1"/>
</dbReference>
<keyword evidence="11 13" id="KW-0100">Branched-chain amino acid biosynthesis</keyword>
<dbReference type="SMART" id="SM00917">
    <property type="entry name" value="LeuA_dimer"/>
    <property type="match status" value="1"/>
</dbReference>
<keyword evidence="17" id="KW-1185">Reference proteome</keyword>
<keyword evidence="6 13" id="KW-0963">Cytoplasm</keyword>
<dbReference type="GO" id="GO:0005737">
    <property type="term" value="C:cytoplasm"/>
    <property type="evidence" value="ECO:0007669"/>
    <property type="project" value="UniProtKB-UniRule"/>
</dbReference>
<reference evidence="16 17" key="1">
    <citation type="submission" date="2015-02" db="EMBL/GenBank/DDBJ databases">
        <title>Draft genome of a novel marine cyanobacterium (Chroococcales) isolated from South Atlantic Ocean.</title>
        <authorList>
            <person name="Rigonato J."/>
            <person name="Alvarenga D.O."/>
            <person name="Branco L.H."/>
            <person name="Varani A.M."/>
            <person name="Brandini F.P."/>
            <person name="Fiore M.F."/>
        </authorList>
    </citation>
    <scope>NUCLEOTIDE SEQUENCE [LARGE SCALE GENOMIC DNA]</scope>
    <source>
        <strain evidence="16 17">CENA595</strain>
    </source>
</reference>
<dbReference type="GO" id="GO:0009098">
    <property type="term" value="P:L-leucine biosynthetic process"/>
    <property type="evidence" value="ECO:0007669"/>
    <property type="project" value="UniProtKB-UniRule"/>
</dbReference>
<dbReference type="HAMAP" id="MF_01025">
    <property type="entry name" value="LeuA_type1"/>
    <property type="match status" value="1"/>
</dbReference>
<dbReference type="STRING" id="1618023.UH38_05585"/>
<evidence type="ECO:0000256" key="7">
    <source>
        <dbReference type="ARBA" id="ARBA00022605"/>
    </source>
</evidence>
<dbReference type="SUPFAM" id="SSF51569">
    <property type="entry name" value="Aldolase"/>
    <property type="match status" value="1"/>
</dbReference>
<dbReference type="GO" id="GO:0003852">
    <property type="term" value="F:2-isopropylmalate synthase activity"/>
    <property type="evidence" value="ECO:0007669"/>
    <property type="project" value="UniProtKB-UniRule"/>
</dbReference>
<evidence type="ECO:0000256" key="1">
    <source>
        <dbReference type="ARBA" id="ARBA00003050"/>
    </source>
</evidence>
<dbReference type="FunFam" id="3.30.160.270:FF:000001">
    <property type="entry name" value="2-isopropylmalate synthase"/>
    <property type="match status" value="1"/>
</dbReference>
<dbReference type="EC" id="2.3.3.13" evidence="13 14"/>
<comment type="cofactor">
    <cofactor evidence="13">
        <name>Mn(2+)</name>
        <dbReference type="ChEBI" id="CHEBI:29035"/>
    </cofactor>
</comment>